<dbReference type="STRING" id="690850.Desaf_3295"/>
<dbReference type="HOGENOM" id="CLU_040017_0_0_7"/>
<dbReference type="EMBL" id="CP003221">
    <property type="protein sequence ID" value="EGJ51585.1"/>
    <property type="molecule type" value="Genomic_DNA"/>
</dbReference>
<dbReference type="eggNOG" id="COG0778">
    <property type="taxonomic scope" value="Bacteria"/>
</dbReference>
<dbReference type="Gene3D" id="3.40.109.10">
    <property type="entry name" value="NADH Oxidase"/>
    <property type="match status" value="2"/>
</dbReference>
<feature type="domain" description="Nitroreductase" evidence="2">
    <location>
        <begin position="343"/>
        <end position="436"/>
    </location>
</feature>
<dbReference type="PANTHER" id="PTHR43745">
    <property type="entry name" value="NITROREDUCTASE MJ1384-RELATED"/>
    <property type="match status" value="1"/>
</dbReference>
<sequence>MDWRSKPTCPKSYPGLPRLKLKPSESLSDAPLSNHLPPQNNRQQVTLVDLSTLLSLAYSVTAHYRGMGEALRLLSCPSAGALYPCELHIQAKGIAGLSDGLYHYNPFTYELRLLRQSAGASRGLTFYITAIFHRAVWKYGSRAYRYCLLDTGHLLENLLRAAMSLGIELQPCYAFPDEETNRQLCLDPEREACLAAATSDPVPQPPADQLAADESILIAASRCAKDDLPPAELMEVHRATSKPFSRPLDLTPLACGFPKPSTGVGSLGTYAKATQHRRSQRKFTLEELARTQFDMLLSLLAGLQADGVVRLGIMAERVHGLAPGLYSLESDGRLKLLHAKPLANELASACLGQAWMAQAALIVLVWANLPALELDYGPRAYRLAHLLSGQLGQRTYLAASALGLGCCGIGAFFDAEVDQVLGLTPDEHLLYLLAFGPVRK</sequence>
<evidence type="ECO:0000259" key="2">
    <source>
        <dbReference type="Pfam" id="PF00881"/>
    </source>
</evidence>
<gene>
    <name evidence="3" type="ORF">Desaf_3295</name>
</gene>
<dbReference type="NCBIfam" id="TIGR03605">
    <property type="entry name" value="antibiot_sagB"/>
    <property type="match status" value="1"/>
</dbReference>
<dbReference type="PANTHER" id="PTHR43745:SF2">
    <property type="entry name" value="NITROREDUCTASE MJ1384-RELATED"/>
    <property type="match status" value="1"/>
</dbReference>
<feature type="region of interest" description="Disordered" evidence="1">
    <location>
        <begin position="1"/>
        <end position="39"/>
    </location>
</feature>
<evidence type="ECO:0000313" key="3">
    <source>
        <dbReference type="EMBL" id="EGJ51585.1"/>
    </source>
</evidence>
<proteinExistence type="predicted"/>
<reference evidence="3 4" key="1">
    <citation type="journal article" date="2011" name="J. Bacteriol.">
        <title>Genome sequence of the mercury-methylating and pleomorphic Desulfovibrio africanus Strain Walvis Bay.</title>
        <authorList>
            <person name="Brown S.D."/>
            <person name="Wall J.D."/>
            <person name="Kucken A.M."/>
            <person name="Gilmour C.C."/>
            <person name="Podar M."/>
            <person name="Brandt C.C."/>
            <person name="Teshima H."/>
            <person name="Detter J.C."/>
            <person name="Han C.S."/>
            <person name="Land M.L."/>
            <person name="Lucas S."/>
            <person name="Han J."/>
            <person name="Pennacchio L."/>
            <person name="Nolan M."/>
            <person name="Pitluck S."/>
            <person name="Woyke T."/>
            <person name="Goodwin L."/>
            <person name="Palumbo A.V."/>
            <person name="Elias D.A."/>
        </authorList>
    </citation>
    <scope>NUCLEOTIDE SEQUENCE [LARGE SCALE GENOMIC DNA]</scope>
    <source>
        <strain evidence="3 4">Walvis Bay</strain>
    </source>
</reference>
<protein>
    <submittedName>
        <fullName evidence="3">SagB-type dehydrogenase domain-containing protein</fullName>
    </submittedName>
</protein>
<dbReference type="InterPro" id="IPR020051">
    <property type="entry name" value="SagB-type_dehydrogenase"/>
</dbReference>
<dbReference type="Pfam" id="PF00881">
    <property type="entry name" value="Nitroreductase"/>
    <property type="match status" value="2"/>
</dbReference>
<accession>F3Z443</accession>
<dbReference type="Proteomes" id="UP000007844">
    <property type="component" value="Chromosome"/>
</dbReference>
<dbReference type="InterPro" id="IPR052544">
    <property type="entry name" value="Bacteriocin_Proc_Enz"/>
</dbReference>
<dbReference type="GO" id="GO:0016491">
    <property type="term" value="F:oxidoreductase activity"/>
    <property type="evidence" value="ECO:0007669"/>
    <property type="project" value="InterPro"/>
</dbReference>
<dbReference type="KEGG" id="daf:Desaf_3295"/>
<evidence type="ECO:0000256" key="1">
    <source>
        <dbReference type="SAM" id="MobiDB-lite"/>
    </source>
</evidence>
<dbReference type="CDD" id="cd02142">
    <property type="entry name" value="McbC_SagB-like_oxidoreductase"/>
    <property type="match status" value="2"/>
</dbReference>
<dbReference type="InterPro" id="IPR000415">
    <property type="entry name" value="Nitroreductase-like"/>
</dbReference>
<feature type="domain" description="Nitroreductase" evidence="2">
    <location>
        <begin position="44"/>
        <end position="190"/>
    </location>
</feature>
<dbReference type="AlphaFoldDB" id="F3Z443"/>
<organism evidence="3 4">
    <name type="scientific">Desulfocurvibacter africanus subsp. africanus str. Walvis Bay</name>
    <dbReference type="NCBI Taxonomy" id="690850"/>
    <lineage>
        <taxon>Bacteria</taxon>
        <taxon>Pseudomonadati</taxon>
        <taxon>Thermodesulfobacteriota</taxon>
        <taxon>Desulfovibrionia</taxon>
        <taxon>Desulfovibrionales</taxon>
        <taxon>Desulfovibrionaceae</taxon>
        <taxon>Desulfocurvibacter</taxon>
    </lineage>
</organism>
<name>F3Z443_DESAF</name>
<evidence type="ECO:0000313" key="4">
    <source>
        <dbReference type="Proteomes" id="UP000007844"/>
    </source>
</evidence>
<dbReference type="SUPFAM" id="SSF55469">
    <property type="entry name" value="FMN-dependent nitroreductase-like"/>
    <property type="match status" value="2"/>
</dbReference>
<keyword evidence="4" id="KW-1185">Reference proteome</keyword>
<dbReference type="InterPro" id="IPR029479">
    <property type="entry name" value="Nitroreductase"/>
</dbReference>